<name>A0A0A8YF27_ARUDO</name>
<proteinExistence type="predicted"/>
<evidence type="ECO:0000256" key="1">
    <source>
        <dbReference type="SAM" id="MobiDB-lite"/>
    </source>
</evidence>
<sequence length="43" mass="4648">MRQRRSGGRSAQRRNGAMARGGFGEALPLGFGEEGRFPGWGIL</sequence>
<evidence type="ECO:0000313" key="2">
    <source>
        <dbReference type="EMBL" id="JAD23835.1"/>
    </source>
</evidence>
<organism evidence="2">
    <name type="scientific">Arundo donax</name>
    <name type="common">Giant reed</name>
    <name type="synonym">Donax arundinaceus</name>
    <dbReference type="NCBI Taxonomy" id="35708"/>
    <lineage>
        <taxon>Eukaryota</taxon>
        <taxon>Viridiplantae</taxon>
        <taxon>Streptophyta</taxon>
        <taxon>Embryophyta</taxon>
        <taxon>Tracheophyta</taxon>
        <taxon>Spermatophyta</taxon>
        <taxon>Magnoliopsida</taxon>
        <taxon>Liliopsida</taxon>
        <taxon>Poales</taxon>
        <taxon>Poaceae</taxon>
        <taxon>PACMAD clade</taxon>
        <taxon>Arundinoideae</taxon>
        <taxon>Arundineae</taxon>
        <taxon>Arundo</taxon>
    </lineage>
</organism>
<feature type="region of interest" description="Disordered" evidence="1">
    <location>
        <begin position="1"/>
        <end position="25"/>
    </location>
</feature>
<protein>
    <submittedName>
        <fullName evidence="2">Uncharacterized protein</fullName>
    </submittedName>
</protein>
<reference evidence="2" key="1">
    <citation type="submission" date="2014-09" db="EMBL/GenBank/DDBJ databases">
        <authorList>
            <person name="Magalhaes I.L.F."/>
            <person name="Oliveira U."/>
            <person name="Santos F.R."/>
            <person name="Vidigal T.H.D.A."/>
            <person name="Brescovit A.D."/>
            <person name="Santos A.J."/>
        </authorList>
    </citation>
    <scope>NUCLEOTIDE SEQUENCE</scope>
    <source>
        <tissue evidence="2">Shoot tissue taken approximately 20 cm above the soil surface</tissue>
    </source>
</reference>
<accession>A0A0A8YF27</accession>
<dbReference type="AlphaFoldDB" id="A0A0A8YF27"/>
<dbReference type="EMBL" id="GBRH01274060">
    <property type="protein sequence ID" value="JAD23835.1"/>
    <property type="molecule type" value="Transcribed_RNA"/>
</dbReference>
<reference evidence="2" key="2">
    <citation type="journal article" date="2015" name="Data Brief">
        <title>Shoot transcriptome of the giant reed, Arundo donax.</title>
        <authorList>
            <person name="Barrero R.A."/>
            <person name="Guerrero F.D."/>
            <person name="Moolhuijzen P."/>
            <person name="Goolsby J.A."/>
            <person name="Tidwell J."/>
            <person name="Bellgard S.E."/>
            <person name="Bellgard M.I."/>
        </authorList>
    </citation>
    <scope>NUCLEOTIDE SEQUENCE</scope>
    <source>
        <tissue evidence="2">Shoot tissue taken approximately 20 cm above the soil surface</tissue>
    </source>
</reference>